<keyword evidence="3" id="KW-1185">Reference proteome</keyword>
<dbReference type="GO" id="GO:0005549">
    <property type="term" value="F:odorant binding"/>
    <property type="evidence" value="ECO:0007669"/>
    <property type="project" value="InterPro"/>
</dbReference>
<protein>
    <submittedName>
        <fullName evidence="2">Uncharacterized protein</fullName>
    </submittedName>
</protein>
<reference evidence="2 3" key="1">
    <citation type="submission" date="2015-12" db="EMBL/GenBank/DDBJ databases">
        <title>The genome of Folsomia candida.</title>
        <authorList>
            <person name="Faddeeva A."/>
            <person name="Derks M.F."/>
            <person name="Anvar Y."/>
            <person name="Smit S."/>
            <person name="Van Straalen N."/>
            <person name="Roelofs D."/>
        </authorList>
    </citation>
    <scope>NUCLEOTIDE SEQUENCE [LARGE SCALE GENOMIC DNA]</scope>
    <source>
        <strain evidence="2 3">VU population</strain>
        <tissue evidence="2">Whole body</tissue>
    </source>
</reference>
<accession>A0A226EP39</accession>
<dbReference type="SUPFAM" id="SSF47565">
    <property type="entry name" value="Insect pheromone/odorant-binding proteins"/>
    <property type="match status" value="1"/>
</dbReference>
<evidence type="ECO:0000256" key="1">
    <source>
        <dbReference type="SAM" id="SignalP"/>
    </source>
</evidence>
<dbReference type="AlphaFoldDB" id="A0A226EP39"/>
<proteinExistence type="predicted"/>
<dbReference type="Proteomes" id="UP000198287">
    <property type="component" value="Unassembled WGS sequence"/>
</dbReference>
<dbReference type="EMBL" id="LNIX01000003">
    <property type="protein sequence ID" value="OXA58581.1"/>
    <property type="molecule type" value="Genomic_DNA"/>
</dbReference>
<name>A0A226EP39_FOLCA</name>
<keyword evidence="1" id="KW-0732">Signal</keyword>
<dbReference type="InterPro" id="IPR036728">
    <property type="entry name" value="PBP_GOBP_sf"/>
</dbReference>
<organism evidence="2 3">
    <name type="scientific">Folsomia candida</name>
    <name type="common">Springtail</name>
    <dbReference type="NCBI Taxonomy" id="158441"/>
    <lineage>
        <taxon>Eukaryota</taxon>
        <taxon>Metazoa</taxon>
        <taxon>Ecdysozoa</taxon>
        <taxon>Arthropoda</taxon>
        <taxon>Hexapoda</taxon>
        <taxon>Collembola</taxon>
        <taxon>Entomobryomorpha</taxon>
        <taxon>Isotomoidea</taxon>
        <taxon>Isotomidae</taxon>
        <taxon>Proisotominae</taxon>
        <taxon>Folsomia</taxon>
    </lineage>
</organism>
<gene>
    <name evidence="2" type="ORF">Fcan01_07310</name>
</gene>
<feature type="signal peptide" evidence="1">
    <location>
        <begin position="1"/>
        <end position="24"/>
    </location>
</feature>
<dbReference type="Gene3D" id="1.10.238.20">
    <property type="entry name" value="Pheromone/general odorant binding protein domain"/>
    <property type="match status" value="1"/>
</dbReference>
<comment type="caution">
    <text evidence="2">The sequence shown here is derived from an EMBL/GenBank/DDBJ whole genome shotgun (WGS) entry which is preliminary data.</text>
</comment>
<evidence type="ECO:0000313" key="3">
    <source>
        <dbReference type="Proteomes" id="UP000198287"/>
    </source>
</evidence>
<evidence type="ECO:0000313" key="2">
    <source>
        <dbReference type="EMBL" id="OXA58581.1"/>
    </source>
</evidence>
<feature type="chain" id="PRO_5013076121" evidence="1">
    <location>
        <begin position="25"/>
        <end position="408"/>
    </location>
</feature>
<sequence>MKYRTFYLVTVLVILGVLVVEHKAEEEEGESSEVVDSLDWHESVCVDLNGGYGRKPDLGMTCCKNQTLSLPTGLVENLYTNFQLINCAKDVESKSSDLATTLWNVTFCVFKNSSAFPQNKITFPNFLKFMTTAYPKDIVKELETSSSNCEKDASKEKKTIAKLRKFFECFHKHEKKVCDKPYKSPIVSEKDKFDKKHDCSEMVGLNGDERRKYCCKKQSIPYNFLQFYQMFPQEEEHQQMSENCSESFKTKQLELDPELKKAIEKLDNSFDESLNNTSDESGSNPRELLINCEVACSILSSNDYSIKHLVINFDQIITNLTRNFGKTVSTDLTKILTSRKSLMQFSKNSTQKLTFDELNKKFKPAPELTKIKFYCEFADIIRQEVERALHEYCFDKDFADIWFSKKNL</sequence>